<evidence type="ECO:0000256" key="2">
    <source>
        <dbReference type="PROSITE-ProRule" id="PRU00035"/>
    </source>
</evidence>
<dbReference type="EMBL" id="JAIWYP010000005">
    <property type="protein sequence ID" value="KAH3817117.1"/>
    <property type="molecule type" value="Genomic_DNA"/>
</dbReference>
<dbReference type="PROSITE" id="PS50014">
    <property type="entry name" value="BROMODOMAIN_2"/>
    <property type="match status" value="1"/>
</dbReference>
<evidence type="ECO:0000256" key="1">
    <source>
        <dbReference type="ARBA" id="ARBA00023117"/>
    </source>
</evidence>
<gene>
    <name evidence="4" type="ORF">DPMN_118646</name>
</gene>
<accession>A0A9D4JR99</accession>
<feature type="domain" description="Bromo" evidence="3">
    <location>
        <begin position="1"/>
        <end position="55"/>
    </location>
</feature>
<dbReference type="InterPro" id="IPR001487">
    <property type="entry name" value="Bromodomain"/>
</dbReference>
<proteinExistence type="predicted"/>
<dbReference type="InterPro" id="IPR036427">
    <property type="entry name" value="Bromodomain-like_sf"/>
</dbReference>
<evidence type="ECO:0000313" key="5">
    <source>
        <dbReference type="Proteomes" id="UP000828390"/>
    </source>
</evidence>
<dbReference type="Pfam" id="PF00439">
    <property type="entry name" value="Bromodomain"/>
    <property type="match status" value="1"/>
</dbReference>
<dbReference type="SUPFAM" id="SSF47370">
    <property type="entry name" value="Bromodomain"/>
    <property type="match status" value="1"/>
</dbReference>
<dbReference type="AlphaFoldDB" id="A0A9D4JR99"/>
<keyword evidence="1 2" id="KW-0103">Bromodomain</keyword>
<sequence length="55" mass="6342">MYLPMKKDYPDYYKVITDPIDLSTIETKIKGNKASGKKSSFSRAYVPMEDDSVYL</sequence>
<reference evidence="4" key="1">
    <citation type="journal article" date="2019" name="bioRxiv">
        <title>The Genome of the Zebra Mussel, Dreissena polymorpha: A Resource for Invasive Species Research.</title>
        <authorList>
            <person name="McCartney M.A."/>
            <person name="Auch B."/>
            <person name="Kono T."/>
            <person name="Mallez S."/>
            <person name="Zhang Y."/>
            <person name="Obille A."/>
            <person name="Becker A."/>
            <person name="Abrahante J.E."/>
            <person name="Garbe J."/>
            <person name="Badalamenti J.P."/>
            <person name="Herman A."/>
            <person name="Mangelson H."/>
            <person name="Liachko I."/>
            <person name="Sullivan S."/>
            <person name="Sone E.D."/>
            <person name="Koren S."/>
            <person name="Silverstein K.A.T."/>
            <person name="Beckman K.B."/>
            <person name="Gohl D.M."/>
        </authorList>
    </citation>
    <scope>NUCLEOTIDE SEQUENCE</scope>
    <source>
        <strain evidence="4">Duluth1</strain>
        <tissue evidence="4">Whole animal</tissue>
    </source>
</reference>
<reference evidence="4" key="2">
    <citation type="submission" date="2020-11" db="EMBL/GenBank/DDBJ databases">
        <authorList>
            <person name="McCartney M.A."/>
            <person name="Auch B."/>
            <person name="Kono T."/>
            <person name="Mallez S."/>
            <person name="Becker A."/>
            <person name="Gohl D.M."/>
            <person name="Silverstein K.A.T."/>
            <person name="Koren S."/>
            <person name="Bechman K.B."/>
            <person name="Herman A."/>
            <person name="Abrahante J.E."/>
            <person name="Garbe J."/>
        </authorList>
    </citation>
    <scope>NUCLEOTIDE SEQUENCE</scope>
    <source>
        <strain evidence="4">Duluth1</strain>
        <tissue evidence="4">Whole animal</tissue>
    </source>
</reference>
<evidence type="ECO:0000259" key="3">
    <source>
        <dbReference type="PROSITE" id="PS50014"/>
    </source>
</evidence>
<keyword evidence="5" id="KW-1185">Reference proteome</keyword>
<organism evidence="4 5">
    <name type="scientific">Dreissena polymorpha</name>
    <name type="common">Zebra mussel</name>
    <name type="synonym">Mytilus polymorpha</name>
    <dbReference type="NCBI Taxonomy" id="45954"/>
    <lineage>
        <taxon>Eukaryota</taxon>
        <taxon>Metazoa</taxon>
        <taxon>Spiralia</taxon>
        <taxon>Lophotrochozoa</taxon>
        <taxon>Mollusca</taxon>
        <taxon>Bivalvia</taxon>
        <taxon>Autobranchia</taxon>
        <taxon>Heteroconchia</taxon>
        <taxon>Euheterodonta</taxon>
        <taxon>Imparidentia</taxon>
        <taxon>Neoheterodontei</taxon>
        <taxon>Myida</taxon>
        <taxon>Dreissenoidea</taxon>
        <taxon>Dreissenidae</taxon>
        <taxon>Dreissena</taxon>
    </lineage>
</organism>
<comment type="caution">
    <text evidence="4">The sequence shown here is derived from an EMBL/GenBank/DDBJ whole genome shotgun (WGS) entry which is preliminary data.</text>
</comment>
<evidence type="ECO:0000313" key="4">
    <source>
        <dbReference type="EMBL" id="KAH3817117.1"/>
    </source>
</evidence>
<protein>
    <recommendedName>
        <fullName evidence="3">Bromo domain-containing protein</fullName>
    </recommendedName>
</protein>
<dbReference type="Proteomes" id="UP000828390">
    <property type="component" value="Unassembled WGS sequence"/>
</dbReference>
<name>A0A9D4JR99_DREPO</name>
<dbReference type="Gene3D" id="1.20.920.10">
    <property type="entry name" value="Bromodomain-like"/>
    <property type="match status" value="1"/>
</dbReference>